<accession>A0A2T4DQB0</accession>
<keyword evidence="1" id="KW-0472">Membrane</keyword>
<feature type="transmembrane region" description="Helical" evidence="1">
    <location>
        <begin position="64"/>
        <end position="87"/>
    </location>
</feature>
<organism evidence="2 3">
    <name type="scientific">Marivirga lumbricoides</name>
    <dbReference type="NCBI Taxonomy" id="1046115"/>
    <lineage>
        <taxon>Bacteria</taxon>
        <taxon>Pseudomonadati</taxon>
        <taxon>Bacteroidota</taxon>
        <taxon>Cytophagia</taxon>
        <taxon>Cytophagales</taxon>
        <taxon>Marivirgaceae</taxon>
        <taxon>Marivirga</taxon>
    </lineage>
</organism>
<name>A0A2T4DQB0_9BACT</name>
<keyword evidence="1" id="KW-0812">Transmembrane</keyword>
<proteinExistence type="predicted"/>
<dbReference type="Proteomes" id="UP000240608">
    <property type="component" value="Unassembled WGS sequence"/>
</dbReference>
<reference evidence="2 3" key="1">
    <citation type="submission" date="2018-03" db="EMBL/GenBank/DDBJ databases">
        <title>Cross-interface Injection: A General Nanoliter Liquid Handling Method Applied to Single Cells Genome Amplification Automated Nanoliter Liquid Handling Applied to Single Cell Multiple Displacement Amplification.</title>
        <authorList>
            <person name="Yun J."/>
            <person name="Xu P."/>
            <person name="Xu J."/>
            <person name="Dai X."/>
            <person name="Wang Y."/>
            <person name="Zheng X."/>
            <person name="Cao C."/>
            <person name="Yi Q."/>
            <person name="Zhu Y."/>
            <person name="Wang L."/>
            <person name="Dong Z."/>
            <person name="Huang Y."/>
            <person name="Huang L."/>
            <person name="Du W."/>
        </authorList>
    </citation>
    <scope>NUCLEOTIDE SEQUENCE [LARGE SCALE GENOMIC DNA]</scope>
    <source>
        <strain evidence="2 3">Z-D1-2</strain>
    </source>
</reference>
<sequence>MMGDIKLLLKSILKSAFLIGAGLLLLWFFSLFSSEPLLQNFLDTVYVSSPIDPQLKKLGIENNFLGIIVATVILSMVVVLLIEWILLHATMQITVSFSKFYALLCLRLNSAQPLKPAYILAKSIILIMAHYLT</sequence>
<gene>
    <name evidence="2" type="ORF">C9994_09265</name>
</gene>
<feature type="transmembrane region" description="Helical" evidence="1">
    <location>
        <begin position="12"/>
        <end position="32"/>
    </location>
</feature>
<dbReference type="EMBL" id="PYVU01000072">
    <property type="protein sequence ID" value="PTB96000.1"/>
    <property type="molecule type" value="Genomic_DNA"/>
</dbReference>
<evidence type="ECO:0000313" key="3">
    <source>
        <dbReference type="Proteomes" id="UP000240608"/>
    </source>
</evidence>
<dbReference type="AlphaFoldDB" id="A0A2T4DQB0"/>
<evidence type="ECO:0000256" key="1">
    <source>
        <dbReference type="SAM" id="Phobius"/>
    </source>
</evidence>
<comment type="caution">
    <text evidence="2">The sequence shown here is derived from an EMBL/GenBank/DDBJ whole genome shotgun (WGS) entry which is preliminary data.</text>
</comment>
<evidence type="ECO:0000313" key="2">
    <source>
        <dbReference type="EMBL" id="PTB96000.1"/>
    </source>
</evidence>
<protein>
    <submittedName>
        <fullName evidence="2">Uncharacterized protein</fullName>
    </submittedName>
</protein>
<keyword evidence="1" id="KW-1133">Transmembrane helix</keyword>